<dbReference type="RefSeq" id="WP_106245834.1">
    <property type="nucleotide sequence ID" value="NZ_PVNG01000014.1"/>
</dbReference>
<organism evidence="2 3">
    <name type="scientific">Nonomuraea fuscirosea</name>
    <dbReference type="NCBI Taxonomy" id="1291556"/>
    <lineage>
        <taxon>Bacteria</taxon>
        <taxon>Bacillati</taxon>
        <taxon>Actinomycetota</taxon>
        <taxon>Actinomycetes</taxon>
        <taxon>Streptosporangiales</taxon>
        <taxon>Streptosporangiaceae</taxon>
        <taxon>Nonomuraea</taxon>
    </lineage>
</organism>
<keyword evidence="3" id="KW-1185">Reference proteome</keyword>
<gene>
    <name evidence="2" type="ORF">B0I32_114283</name>
</gene>
<dbReference type="EMBL" id="PVNG01000014">
    <property type="protein sequence ID" value="PRX61914.1"/>
    <property type="molecule type" value="Genomic_DNA"/>
</dbReference>
<dbReference type="PROSITE" id="PS51318">
    <property type="entry name" value="TAT"/>
    <property type="match status" value="1"/>
</dbReference>
<dbReference type="AlphaFoldDB" id="A0A2T0MTM1"/>
<accession>A0A2T0MTM1</accession>
<evidence type="ECO:0000256" key="1">
    <source>
        <dbReference type="SAM" id="SignalP"/>
    </source>
</evidence>
<evidence type="ECO:0000313" key="3">
    <source>
        <dbReference type="Proteomes" id="UP000238312"/>
    </source>
</evidence>
<protein>
    <submittedName>
        <fullName evidence="2">Carbohydrate ABC transporter substrate-binding protein (CUT1 family)</fullName>
    </submittedName>
</protein>
<proteinExistence type="predicted"/>
<evidence type="ECO:0000313" key="2">
    <source>
        <dbReference type="EMBL" id="PRX61914.1"/>
    </source>
</evidence>
<dbReference type="InterPro" id="IPR006311">
    <property type="entry name" value="TAT_signal"/>
</dbReference>
<feature type="chain" id="PRO_5039268343" evidence="1">
    <location>
        <begin position="24"/>
        <end position="548"/>
    </location>
</feature>
<keyword evidence="1" id="KW-0732">Signal</keyword>
<name>A0A2T0MTM1_9ACTN</name>
<dbReference type="InterPro" id="IPR006059">
    <property type="entry name" value="SBP"/>
</dbReference>
<reference evidence="2 3" key="1">
    <citation type="submission" date="2018-03" db="EMBL/GenBank/DDBJ databases">
        <title>Genomic Encyclopedia of Type Strains, Phase III (KMG-III): the genomes of soil and plant-associated and newly described type strains.</title>
        <authorList>
            <person name="Whitman W."/>
        </authorList>
    </citation>
    <scope>NUCLEOTIDE SEQUENCE [LARGE SCALE GENOMIC DNA]</scope>
    <source>
        <strain evidence="2 3">CGMCC 4.7104</strain>
    </source>
</reference>
<dbReference type="Gene3D" id="3.40.190.10">
    <property type="entry name" value="Periplasmic binding protein-like II"/>
    <property type="match status" value="2"/>
</dbReference>
<feature type="signal peptide" evidence="1">
    <location>
        <begin position="1"/>
        <end position="23"/>
    </location>
</feature>
<dbReference type="PROSITE" id="PS51257">
    <property type="entry name" value="PROKAR_LIPOPROTEIN"/>
    <property type="match status" value="1"/>
</dbReference>
<dbReference type="Pfam" id="PF01547">
    <property type="entry name" value="SBP_bac_1"/>
    <property type="match status" value="1"/>
</dbReference>
<dbReference type="CDD" id="cd13583">
    <property type="entry name" value="PBP2_AlgQ_like_4"/>
    <property type="match status" value="1"/>
</dbReference>
<dbReference type="Proteomes" id="UP000238312">
    <property type="component" value="Unassembled WGS sequence"/>
</dbReference>
<sequence>MRDISRRQAIIGLSAFASLALTACGSDSEAPAKGADMSANKAGAMASYGVGQQFKATEPVSFSMLYNNHPFYPIKNDWLFWQELTKRTNVTITPTTVPLSDYEKKRSLIIGAGDAPLIIPKTYHPQEEAFVASGAVLPVSDYFELMPNFKDRVAKWQLQPELNSIMQSDGRVYLLPGLHENVWVDYSFAVRTDILDKLKIEIPKTLDDFYAMLKAMKAEYPDLYPMTDRWGVPTPGGNIIKLIAQAYGTKGGWEYQHAMWDVTAGKWAYTGAMPQYKQTLEYLNKLVKEKLLDPESFTQQDDAAKQKFVSGKSFVISTNAQSLINDYRGPLTENIPEAKIVKIPVPLGPIGEYKIATRLENGIMISKKATESKNFVAMMQFIDWLWYSDAGQEFGKWGVEGTTFTKDASGKYKLAKDVDFVGLNAGAPKHLQKDFGFGNGVFAYGGPTALLESTFSDEELEFQKVMNTRKPWPVEPAAPFTEEEREQASLWETPLKDHVTQNTLKFILGERDLSEWDAYVKELESKNSTSYLNLVNTAYERFKKEHGS</sequence>
<comment type="caution">
    <text evidence="2">The sequence shown here is derived from an EMBL/GenBank/DDBJ whole genome shotgun (WGS) entry which is preliminary data.</text>
</comment>
<dbReference type="SUPFAM" id="SSF53850">
    <property type="entry name" value="Periplasmic binding protein-like II"/>
    <property type="match status" value="1"/>
</dbReference>
<dbReference type="OrthoDB" id="9787283at2"/>